<dbReference type="EMBL" id="PEWP01000053">
    <property type="protein sequence ID" value="PIU46425.1"/>
    <property type="molecule type" value="Genomic_DNA"/>
</dbReference>
<evidence type="ECO:0000313" key="3">
    <source>
        <dbReference type="Proteomes" id="UP000228777"/>
    </source>
</evidence>
<sequence length="432" mass="48995">MINKKILLFFIISLILVFINANIVVSQEVGSQKVAPQKIESIPQKIEPVQQKIETESIPQKIPPTIKERVSSIRAVDDSLLMEIEKLAKNLTEANLKAEKTGNFEEVKELETKISQLQKEIKGKKAEYQKQIETPTTEVTPSTNISQEAFFNACLQEKGMKEKLNYYEKIMGLSIEKLKEMGYSSREEVAKIITEIKKEIENVHPACLAPGQLIKEMPKPIAPSAPAEISAYYKEKMATAMVKEINADEKIEELKALREEIDRMIKELIRSQEKINYEELKHLAPKITVEAGKIQAGEIKIETEKTKTLETKIKEKKVNIVVEKEKVILDDGGVKAETILPVKIEEGKISLKEKEIRNTPQEVLKKIVATPSAAISLKEEKDKAVYQVTDSKSKKLFGIFPVKVKIETTVNAQTEVPTVLREKKPWWSFLTF</sequence>
<name>A0A2M6Z258_9BACT</name>
<proteinExistence type="predicted"/>
<protein>
    <submittedName>
        <fullName evidence="2">Uncharacterized protein</fullName>
    </submittedName>
</protein>
<comment type="caution">
    <text evidence="2">The sequence shown here is derived from an EMBL/GenBank/DDBJ whole genome shotgun (WGS) entry which is preliminary data.</text>
</comment>
<feature type="coiled-coil region" evidence="1">
    <location>
        <begin position="240"/>
        <end position="274"/>
    </location>
</feature>
<organism evidence="2 3">
    <name type="scientific">bacterium (Candidatus Gribaldobacteria) CG07_land_8_20_14_0_80_33_18</name>
    <dbReference type="NCBI Taxonomy" id="2014272"/>
    <lineage>
        <taxon>Bacteria</taxon>
        <taxon>Candidatus Gribaldobacteria</taxon>
    </lineage>
</organism>
<dbReference type="AlphaFoldDB" id="A0A2M6Z258"/>
<feature type="coiled-coil region" evidence="1">
    <location>
        <begin position="81"/>
        <end position="134"/>
    </location>
</feature>
<gene>
    <name evidence="2" type="ORF">COS93_02595</name>
</gene>
<evidence type="ECO:0000256" key="1">
    <source>
        <dbReference type="SAM" id="Coils"/>
    </source>
</evidence>
<reference evidence="3" key="1">
    <citation type="submission" date="2017-09" db="EMBL/GenBank/DDBJ databases">
        <title>Depth-based differentiation of microbial function through sediment-hosted aquifers and enrichment of novel symbionts in the deep terrestrial subsurface.</title>
        <authorList>
            <person name="Probst A.J."/>
            <person name="Ladd B."/>
            <person name="Jarett J.K."/>
            <person name="Geller-Mcgrath D.E."/>
            <person name="Sieber C.M.K."/>
            <person name="Emerson J.B."/>
            <person name="Anantharaman K."/>
            <person name="Thomas B.C."/>
            <person name="Malmstrom R."/>
            <person name="Stieglmeier M."/>
            <person name="Klingl A."/>
            <person name="Woyke T."/>
            <person name="Ryan C.M."/>
            <person name="Banfield J.F."/>
        </authorList>
    </citation>
    <scope>NUCLEOTIDE SEQUENCE [LARGE SCALE GENOMIC DNA]</scope>
</reference>
<accession>A0A2M6Z258</accession>
<evidence type="ECO:0000313" key="2">
    <source>
        <dbReference type="EMBL" id="PIU46425.1"/>
    </source>
</evidence>
<dbReference type="Proteomes" id="UP000228777">
    <property type="component" value="Unassembled WGS sequence"/>
</dbReference>
<keyword evidence="1" id="KW-0175">Coiled coil</keyword>